<organism evidence="5 6">
    <name type="scientific">Thermincola potens (strain JR)</name>
    <dbReference type="NCBI Taxonomy" id="635013"/>
    <lineage>
        <taxon>Bacteria</taxon>
        <taxon>Bacillati</taxon>
        <taxon>Bacillota</taxon>
        <taxon>Clostridia</taxon>
        <taxon>Eubacteriales</taxon>
        <taxon>Thermincolaceae</taxon>
        <taxon>Thermincola</taxon>
    </lineage>
</organism>
<accession>D5XB77</accession>
<evidence type="ECO:0000259" key="3">
    <source>
        <dbReference type="PROSITE" id="PS50112"/>
    </source>
</evidence>
<sequence length="560" mass="63228">MKKLVSLMEEKADKICPLAAGYARRLFHLYFPELSLNYLEKFCRTVLARIIRETKTHEKDPTYSGPELYHNIVGKLTRISMPSGCPDAGDRIEPLFLLPVLKGLHHSVRDTAGDLPAGTPPLNLNLLDSFFDRLEMTLWVRVCGTAAGISEIPAAEQLYEQQLHDQKHFFLNLIENSSMPTFVLDSSHRVIIWNRACEHLTGYTAEEMLNTESHWQGFYLNPRPCLADIVIDGNPDSLTEYYINYGISEVHTNGLWAEGWFKNRRGREGYIVFNAAPIYNDSGELIAAIETLRDITERKKAQEALELKNRQISEELETAARLQRNLLPAHDISIPGLEIAWVFEPSTYIAGDMFGIFRLDEENTGFYILDVMGHGVSAALKAVTISYLLKPSSWPGVLRDSRSDRNITPAETLNNINQHFSMLDTGLIFVTIFYGILNLKSLEFTYARAGHNPPFLLRHDREIEELSKGEPALGFTDKTVYHNYQVSLYPGDRVFFYTDGILGTPAQKNSGKKQLLRLLADNSEKDLKEILTLAKNNARNSTLKGGHDDDITLLAFGISS</sequence>
<dbReference type="PANTHER" id="PTHR43156">
    <property type="entry name" value="STAGE II SPORULATION PROTEIN E-RELATED"/>
    <property type="match status" value="1"/>
</dbReference>
<dbReference type="eggNOG" id="COG2208">
    <property type="taxonomic scope" value="Bacteria"/>
</dbReference>
<dbReference type="PROSITE" id="PS50112">
    <property type="entry name" value="PAS"/>
    <property type="match status" value="1"/>
</dbReference>
<dbReference type="eggNOG" id="COG3829">
    <property type="taxonomic scope" value="Bacteria"/>
</dbReference>
<name>D5XB77_THEPJ</name>
<evidence type="ECO:0000313" key="5">
    <source>
        <dbReference type="EMBL" id="ADG81397.1"/>
    </source>
</evidence>
<feature type="domain" description="PAC" evidence="4">
    <location>
        <begin position="255"/>
        <end position="307"/>
    </location>
</feature>
<dbReference type="STRING" id="635013.TherJR_0516"/>
<dbReference type="PROSITE" id="PS50113">
    <property type="entry name" value="PAC"/>
    <property type="match status" value="1"/>
</dbReference>
<dbReference type="SMART" id="SM00091">
    <property type="entry name" value="PAS"/>
    <property type="match status" value="1"/>
</dbReference>
<dbReference type="Pfam" id="PF07228">
    <property type="entry name" value="SpoIIE"/>
    <property type="match status" value="1"/>
</dbReference>
<proteinExistence type="predicted"/>
<gene>
    <name evidence="5" type="ordered locus">TherJR_0516</name>
</gene>
<keyword evidence="1" id="KW-0378">Hydrolase</keyword>
<dbReference type="InterPro" id="IPR000700">
    <property type="entry name" value="PAS-assoc_C"/>
</dbReference>
<dbReference type="SUPFAM" id="SSF55785">
    <property type="entry name" value="PYP-like sensor domain (PAS domain)"/>
    <property type="match status" value="1"/>
</dbReference>
<dbReference type="InterPro" id="IPR035965">
    <property type="entry name" value="PAS-like_dom_sf"/>
</dbReference>
<dbReference type="PANTHER" id="PTHR43156:SF2">
    <property type="entry name" value="STAGE II SPORULATION PROTEIN E"/>
    <property type="match status" value="1"/>
</dbReference>
<dbReference type="NCBIfam" id="TIGR00229">
    <property type="entry name" value="sensory_box"/>
    <property type="match status" value="2"/>
</dbReference>
<dbReference type="InterPro" id="IPR001932">
    <property type="entry name" value="PPM-type_phosphatase-like_dom"/>
</dbReference>
<dbReference type="Proteomes" id="UP000002377">
    <property type="component" value="Chromosome"/>
</dbReference>
<dbReference type="InterPro" id="IPR036457">
    <property type="entry name" value="PPM-type-like_dom_sf"/>
</dbReference>
<evidence type="ECO:0000256" key="2">
    <source>
        <dbReference type="SAM" id="Coils"/>
    </source>
</evidence>
<feature type="coiled-coil region" evidence="2">
    <location>
        <begin position="298"/>
        <end position="325"/>
    </location>
</feature>
<dbReference type="CDD" id="cd00130">
    <property type="entry name" value="PAS"/>
    <property type="match status" value="1"/>
</dbReference>
<dbReference type="AlphaFoldDB" id="D5XB77"/>
<evidence type="ECO:0000313" key="6">
    <source>
        <dbReference type="Proteomes" id="UP000002377"/>
    </source>
</evidence>
<dbReference type="OrthoDB" id="9763484at2"/>
<dbReference type="InterPro" id="IPR000014">
    <property type="entry name" value="PAS"/>
</dbReference>
<dbReference type="SMART" id="SM00331">
    <property type="entry name" value="PP2C_SIG"/>
    <property type="match status" value="1"/>
</dbReference>
<keyword evidence="6" id="KW-1185">Reference proteome</keyword>
<feature type="domain" description="PAS" evidence="3">
    <location>
        <begin position="166"/>
        <end position="210"/>
    </location>
</feature>
<evidence type="ECO:0000259" key="4">
    <source>
        <dbReference type="PROSITE" id="PS50113"/>
    </source>
</evidence>
<dbReference type="Gene3D" id="3.60.40.10">
    <property type="entry name" value="PPM-type phosphatase domain"/>
    <property type="match status" value="1"/>
</dbReference>
<dbReference type="InterPro" id="IPR052016">
    <property type="entry name" value="Bact_Sigma-Reg"/>
</dbReference>
<reference evidence="5 6" key="1">
    <citation type="submission" date="2010-05" db="EMBL/GenBank/DDBJ databases">
        <title>Complete sequence of Thermincola sp. JR.</title>
        <authorList>
            <consortium name="US DOE Joint Genome Institute"/>
            <person name="Lucas S."/>
            <person name="Copeland A."/>
            <person name="Lapidus A."/>
            <person name="Cheng J.-F."/>
            <person name="Bruce D."/>
            <person name="Goodwin L."/>
            <person name="Pitluck S."/>
            <person name="Chertkov O."/>
            <person name="Detter J.C."/>
            <person name="Han C."/>
            <person name="Tapia R."/>
            <person name="Land M."/>
            <person name="Hauser L."/>
            <person name="Kyrpides N."/>
            <person name="Mikhailova N."/>
            <person name="Hazen T.C."/>
            <person name="Woyke T."/>
        </authorList>
    </citation>
    <scope>NUCLEOTIDE SEQUENCE [LARGE SCALE GENOMIC DNA]</scope>
    <source>
        <strain evidence="5 6">JR</strain>
    </source>
</reference>
<dbReference type="HOGENOM" id="CLU_486538_0_0_9"/>
<dbReference type="KEGG" id="tjr:TherJR_0516"/>
<evidence type="ECO:0000256" key="1">
    <source>
        <dbReference type="ARBA" id="ARBA00022801"/>
    </source>
</evidence>
<dbReference type="EMBL" id="CP002028">
    <property type="protein sequence ID" value="ADG81397.1"/>
    <property type="molecule type" value="Genomic_DNA"/>
</dbReference>
<dbReference type="RefSeq" id="WP_013119420.1">
    <property type="nucleotide sequence ID" value="NC_014152.1"/>
</dbReference>
<dbReference type="Gene3D" id="3.30.450.20">
    <property type="entry name" value="PAS domain"/>
    <property type="match status" value="1"/>
</dbReference>
<keyword evidence="2" id="KW-0175">Coiled coil</keyword>
<dbReference type="GO" id="GO:0016791">
    <property type="term" value="F:phosphatase activity"/>
    <property type="evidence" value="ECO:0007669"/>
    <property type="project" value="TreeGrafter"/>
</dbReference>
<dbReference type="Pfam" id="PF13426">
    <property type="entry name" value="PAS_9"/>
    <property type="match status" value="1"/>
</dbReference>
<protein>
    <submittedName>
        <fullName evidence="5">Putative PAS/PAC sensor protein</fullName>
    </submittedName>
</protein>